<evidence type="ECO:0000256" key="1">
    <source>
        <dbReference type="SAM" id="MobiDB-lite"/>
    </source>
</evidence>
<gene>
    <name evidence="2" type="ORF">CMV_021190</name>
</gene>
<feature type="region of interest" description="Disordered" evidence="1">
    <location>
        <begin position="653"/>
        <end position="677"/>
    </location>
</feature>
<dbReference type="AlphaFoldDB" id="A0A8J4QXM1"/>
<name>A0A8J4QXM1_9ROSI</name>
<dbReference type="PANTHER" id="PTHR38390">
    <property type="entry name" value="OS01G0103900 PROTEIN"/>
    <property type="match status" value="1"/>
</dbReference>
<dbReference type="EMBL" id="JRKL02004115">
    <property type="protein sequence ID" value="KAF3953357.1"/>
    <property type="molecule type" value="Genomic_DNA"/>
</dbReference>
<proteinExistence type="predicted"/>
<comment type="caution">
    <text evidence="2">The sequence shown here is derived from an EMBL/GenBank/DDBJ whole genome shotgun (WGS) entry which is preliminary data.</text>
</comment>
<dbReference type="Proteomes" id="UP000737018">
    <property type="component" value="Unassembled WGS sequence"/>
</dbReference>
<accession>A0A8J4QXM1</accession>
<dbReference type="OrthoDB" id="1906673at2759"/>
<feature type="compositionally biased region" description="Low complexity" evidence="1">
    <location>
        <begin position="653"/>
        <end position="663"/>
    </location>
</feature>
<dbReference type="PANTHER" id="PTHR38390:SF2">
    <property type="entry name" value="OS01G0103900 PROTEIN"/>
    <property type="match status" value="1"/>
</dbReference>
<evidence type="ECO:0000313" key="3">
    <source>
        <dbReference type="Proteomes" id="UP000737018"/>
    </source>
</evidence>
<sequence>MRKNHHRQCLKLFAISRQIRERRREEEKEEMVLVCFVIDLRSLPPQLLRDVKQSLLEVANFYAISSESESLRDKIGLCYVFRNRISSSNELKIAYSPSPRGNFDLRDFHHAVNHLPTDSFLPEIDDPGDLKLSNILSDQVLYSWGVDKDIVRKVIVLSSCFPQYVDSHLQKSLMDAADKCVSVEFLLFEQKSDHLTDTLQNVSNFLRSISDLDNCSLQTYLPNVRVLHGLVKQWIEDLKDDMEKPLQARFLFKTNLVGSMNQISCNLYVSVNKIVDGFSPCQTCRCHGMLLEDGIRNRIHGYSCPVTGHGLETCNVIENSVKVGEKTLLFLPSFQSSMKFQRIASIDFHVIERINLGSLSEGSIMGDSYFVIPSACHEVEAASDDIDQSELNAQVFQGLCGALHSLDQGLVCSSNCNIETMREVAFHCYYILQPSDNGPMLLRRLAGSEEVSRVPDLNRCILSSITKEIQDSIQASLSKIELKDYDPMLHERGFHRKLNMLVKESLQFGSIPPKLEEAPSEPKLTQLDSSEEMVQSTSRLDVELTEEESSKLDMIEEDKTGTHIAEEWEQLVVNEVPKIFSPVCISKPKLDQSVLSPSSSNRQLDVKTSRILERLEVPRQLKTKAISPINTGSGMMDTCVPMKKPLIPSQCIDTTDQSSTTSQLMKPNFQRIKRKHK</sequence>
<reference evidence="2" key="1">
    <citation type="submission" date="2020-03" db="EMBL/GenBank/DDBJ databases">
        <title>Castanea mollissima Vanexum genome sequencing.</title>
        <authorList>
            <person name="Staton M."/>
        </authorList>
    </citation>
    <scope>NUCLEOTIDE SEQUENCE</scope>
    <source>
        <tissue evidence="2">Leaf</tissue>
    </source>
</reference>
<protein>
    <submittedName>
        <fullName evidence="2">Uncharacterized protein</fullName>
    </submittedName>
</protein>
<feature type="compositionally biased region" description="Polar residues" evidence="1">
    <location>
        <begin position="526"/>
        <end position="539"/>
    </location>
</feature>
<evidence type="ECO:0000313" key="2">
    <source>
        <dbReference type="EMBL" id="KAF3953357.1"/>
    </source>
</evidence>
<organism evidence="2 3">
    <name type="scientific">Castanea mollissima</name>
    <name type="common">Chinese chestnut</name>
    <dbReference type="NCBI Taxonomy" id="60419"/>
    <lineage>
        <taxon>Eukaryota</taxon>
        <taxon>Viridiplantae</taxon>
        <taxon>Streptophyta</taxon>
        <taxon>Embryophyta</taxon>
        <taxon>Tracheophyta</taxon>
        <taxon>Spermatophyta</taxon>
        <taxon>Magnoliopsida</taxon>
        <taxon>eudicotyledons</taxon>
        <taxon>Gunneridae</taxon>
        <taxon>Pentapetalae</taxon>
        <taxon>rosids</taxon>
        <taxon>fabids</taxon>
        <taxon>Fagales</taxon>
        <taxon>Fagaceae</taxon>
        <taxon>Castanea</taxon>
    </lineage>
</organism>
<feature type="region of interest" description="Disordered" evidence="1">
    <location>
        <begin position="512"/>
        <end position="548"/>
    </location>
</feature>
<keyword evidence="3" id="KW-1185">Reference proteome</keyword>